<keyword evidence="3" id="KW-1185">Reference proteome</keyword>
<keyword evidence="1" id="KW-0812">Transmembrane</keyword>
<keyword evidence="1" id="KW-0472">Membrane</keyword>
<dbReference type="EMBL" id="JBEPSJ010000003">
    <property type="protein sequence ID" value="MET4583086.1"/>
    <property type="molecule type" value="Genomic_DNA"/>
</dbReference>
<dbReference type="RefSeq" id="WP_354025258.1">
    <property type="nucleotide sequence ID" value="NZ_JBEPSJ010000003.1"/>
</dbReference>
<protein>
    <submittedName>
        <fullName evidence="2">Uncharacterized protein</fullName>
    </submittedName>
</protein>
<dbReference type="Proteomes" id="UP001549257">
    <property type="component" value="Unassembled WGS sequence"/>
</dbReference>
<gene>
    <name evidence="2" type="ORF">ABIE21_002605</name>
</gene>
<accession>A0ABV2QPV0</accession>
<keyword evidence="1" id="KW-1133">Transmembrane helix</keyword>
<comment type="caution">
    <text evidence="2">The sequence shown here is derived from an EMBL/GenBank/DDBJ whole genome shotgun (WGS) entry which is preliminary data.</text>
</comment>
<sequence length="72" mass="7463">MTGKLQETLEETQRRLALGGVTTVPMMQTLDTAPRRRRGTLATVVLVLAALAGVFLLGVAGLLVLGFALGAG</sequence>
<proteinExistence type="predicted"/>
<reference evidence="2 3" key="1">
    <citation type="submission" date="2024-06" db="EMBL/GenBank/DDBJ databases">
        <title>Sorghum-associated microbial communities from plants grown in Nebraska, USA.</title>
        <authorList>
            <person name="Schachtman D."/>
        </authorList>
    </citation>
    <scope>NUCLEOTIDE SEQUENCE [LARGE SCALE GENOMIC DNA]</scope>
    <source>
        <strain evidence="2 3">2857</strain>
    </source>
</reference>
<feature type="transmembrane region" description="Helical" evidence="1">
    <location>
        <begin position="44"/>
        <end position="69"/>
    </location>
</feature>
<name>A0ABV2QPV0_9MICO</name>
<evidence type="ECO:0000313" key="3">
    <source>
        <dbReference type="Proteomes" id="UP001549257"/>
    </source>
</evidence>
<evidence type="ECO:0000313" key="2">
    <source>
        <dbReference type="EMBL" id="MET4583086.1"/>
    </source>
</evidence>
<evidence type="ECO:0000256" key="1">
    <source>
        <dbReference type="SAM" id="Phobius"/>
    </source>
</evidence>
<organism evidence="2 3">
    <name type="scientific">Conyzicola nivalis</name>
    <dbReference type="NCBI Taxonomy" id="1477021"/>
    <lineage>
        <taxon>Bacteria</taxon>
        <taxon>Bacillati</taxon>
        <taxon>Actinomycetota</taxon>
        <taxon>Actinomycetes</taxon>
        <taxon>Micrococcales</taxon>
        <taxon>Microbacteriaceae</taxon>
        <taxon>Conyzicola</taxon>
    </lineage>
</organism>